<evidence type="ECO:0000313" key="2">
    <source>
        <dbReference type="EMBL" id="GAA1501859.1"/>
    </source>
</evidence>
<keyword evidence="2" id="KW-0436">Ligase</keyword>
<dbReference type="Pfam" id="PF13607">
    <property type="entry name" value="Succ_CoA_lig"/>
    <property type="match status" value="1"/>
</dbReference>
<dbReference type="RefSeq" id="WP_344500384.1">
    <property type="nucleotide sequence ID" value="NZ_BAAAQD010000001.1"/>
</dbReference>
<evidence type="ECO:0000259" key="1">
    <source>
        <dbReference type="SMART" id="SM00881"/>
    </source>
</evidence>
<dbReference type="InterPro" id="IPR036291">
    <property type="entry name" value="NAD(P)-bd_dom_sf"/>
</dbReference>
<dbReference type="InterPro" id="IPR016102">
    <property type="entry name" value="Succinyl-CoA_synth-like"/>
</dbReference>
<dbReference type="Proteomes" id="UP001501470">
    <property type="component" value="Unassembled WGS sequence"/>
</dbReference>
<sequence>MTAQSTPRPGVALVGARDGSLWTYLLFHNLRTFGDAEIWPVSRTRPEVRGVPTVADLGLVPRTPDVAVLIVNSAAANSVVAKAVEMKVPHIVLISDGYAERGTEEGIRLQRELVGIVEGTGSRLYGPNGVGFADFRAGIAPLGAPIPPDLRVGGVSVVSQSGSLTTTIMGGLAEDGAGVDLCVSIGNGAAFDPIDAMETMLDRPTTTVIAAYLESFGGNRARLERTLTRAREQGVTIVLAKSGGSEIGAAIARSHTAALAGPDRLVDEVLTAHGVIRVRSMEQLTRAAAIAEYLSRHGASGVGGVGGGVAVIETSGGAAALTADLLTHEGVGLATFGDAATSALRAVAPDGAYVSNPIDLTASPKPYEEVTAAFHAVYTDPAVRAVVIPYALTFPDADDERDVHRRSLDRYADLGAATGCPTIVSTLSDFAWTDWAVAFRERHPETLLVRGIATTARMLARLYPRTQPEAPRATGLADVIGDAPDGRTARDLLDALDVPMPKAVFVAAEDVDGVAGAVAGLAHPHVVKIVADGLLHKVKVGGVVLGCATAEQTGAAARRVLASAAAAGLPGVRGVLVEETGTGVELFVSLNRDPWYGPYLIVGSGGGDVEAKTDSSLIALPATDGAVERALDRLPVPDGQRAATAALIARLATEFVGGRLANWSMLELNPVMVDATAGPQILDIVLLPKGEPV</sequence>
<proteinExistence type="predicted"/>
<dbReference type="Gene3D" id="3.40.50.720">
    <property type="entry name" value="NAD(P)-binding Rossmann-like Domain"/>
    <property type="match status" value="1"/>
</dbReference>
<feature type="domain" description="CoA-binding" evidence="1">
    <location>
        <begin position="4"/>
        <end position="98"/>
    </location>
</feature>
<protein>
    <submittedName>
        <fullName evidence="2">Acetate--CoA ligase family protein</fullName>
    </submittedName>
</protein>
<evidence type="ECO:0000313" key="3">
    <source>
        <dbReference type="Proteomes" id="UP001501470"/>
    </source>
</evidence>
<reference evidence="2 3" key="1">
    <citation type="journal article" date="2019" name="Int. J. Syst. Evol. Microbiol.">
        <title>The Global Catalogue of Microorganisms (GCM) 10K type strain sequencing project: providing services to taxonomists for standard genome sequencing and annotation.</title>
        <authorList>
            <consortium name="The Broad Institute Genomics Platform"/>
            <consortium name="The Broad Institute Genome Sequencing Center for Infectious Disease"/>
            <person name="Wu L."/>
            <person name="Ma J."/>
        </authorList>
    </citation>
    <scope>NUCLEOTIDE SEQUENCE [LARGE SCALE GENOMIC DNA]</scope>
    <source>
        <strain evidence="2 3">JCM 15933</strain>
    </source>
</reference>
<dbReference type="Pfam" id="PF13549">
    <property type="entry name" value="ATP-grasp_5"/>
    <property type="match status" value="1"/>
</dbReference>
<keyword evidence="3" id="KW-1185">Reference proteome</keyword>
<dbReference type="Gene3D" id="3.40.50.261">
    <property type="entry name" value="Succinyl-CoA synthetase domains"/>
    <property type="match status" value="2"/>
</dbReference>
<dbReference type="PANTHER" id="PTHR42793:SF4">
    <property type="entry name" value="BLL6376 PROTEIN"/>
    <property type="match status" value="1"/>
</dbReference>
<dbReference type="InterPro" id="IPR013815">
    <property type="entry name" value="ATP_grasp_subdomain_1"/>
</dbReference>
<accession>A0ABN1ZPR6</accession>
<dbReference type="Gene3D" id="3.30.470.20">
    <property type="entry name" value="ATP-grasp fold, B domain"/>
    <property type="match status" value="1"/>
</dbReference>
<dbReference type="SMART" id="SM00881">
    <property type="entry name" value="CoA_binding"/>
    <property type="match status" value="1"/>
</dbReference>
<dbReference type="SUPFAM" id="SSF56059">
    <property type="entry name" value="Glutathione synthetase ATP-binding domain-like"/>
    <property type="match status" value="1"/>
</dbReference>
<dbReference type="InterPro" id="IPR003781">
    <property type="entry name" value="CoA-bd"/>
</dbReference>
<dbReference type="InterPro" id="IPR032875">
    <property type="entry name" value="Succ_CoA_lig_flav_dom"/>
</dbReference>
<dbReference type="Pfam" id="PF13380">
    <property type="entry name" value="CoA_binding_2"/>
    <property type="match status" value="1"/>
</dbReference>
<organism evidence="2 3">
    <name type="scientific">Dactylosporangium maewongense</name>
    <dbReference type="NCBI Taxonomy" id="634393"/>
    <lineage>
        <taxon>Bacteria</taxon>
        <taxon>Bacillati</taxon>
        <taxon>Actinomycetota</taxon>
        <taxon>Actinomycetes</taxon>
        <taxon>Micromonosporales</taxon>
        <taxon>Micromonosporaceae</taxon>
        <taxon>Dactylosporangium</taxon>
    </lineage>
</organism>
<gene>
    <name evidence="2" type="ORF">GCM10009827_012470</name>
</gene>
<dbReference type="SUPFAM" id="SSF51735">
    <property type="entry name" value="NAD(P)-binding Rossmann-fold domains"/>
    <property type="match status" value="1"/>
</dbReference>
<comment type="caution">
    <text evidence="2">The sequence shown here is derived from an EMBL/GenBank/DDBJ whole genome shotgun (WGS) entry which is preliminary data.</text>
</comment>
<name>A0ABN1ZPR6_9ACTN</name>
<dbReference type="EMBL" id="BAAAQD010000001">
    <property type="protein sequence ID" value="GAA1501859.1"/>
    <property type="molecule type" value="Genomic_DNA"/>
</dbReference>
<dbReference type="SUPFAM" id="SSF52210">
    <property type="entry name" value="Succinyl-CoA synthetase domains"/>
    <property type="match status" value="2"/>
</dbReference>
<dbReference type="GO" id="GO:0016874">
    <property type="term" value="F:ligase activity"/>
    <property type="evidence" value="ECO:0007669"/>
    <property type="project" value="UniProtKB-KW"/>
</dbReference>
<dbReference type="PANTHER" id="PTHR42793">
    <property type="entry name" value="COA BINDING DOMAIN CONTAINING PROTEIN"/>
    <property type="match status" value="1"/>
</dbReference>
<dbReference type="Gene3D" id="3.30.1490.20">
    <property type="entry name" value="ATP-grasp fold, A domain"/>
    <property type="match status" value="1"/>
</dbReference>